<evidence type="ECO:0000256" key="11">
    <source>
        <dbReference type="ARBA" id="ARBA00023201"/>
    </source>
</evidence>
<evidence type="ECO:0000256" key="8">
    <source>
        <dbReference type="ARBA" id="ARBA00023053"/>
    </source>
</evidence>
<organism evidence="15 16">
    <name type="scientific">Candidatus Aquarickettsia rohweri</name>
    <dbReference type="NCBI Taxonomy" id="2602574"/>
    <lineage>
        <taxon>Bacteria</taxon>
        <taxon>Pseudomonadati</taxon>
        <taxon>Pseudomonadota</taxon>
        <taxon>Alphaproteobacteria</taxon>
        <taxon>Rickettsiales</taxon>
        <taxon>Candidatus Midichloriaceae</taxon>
        <taxon>Candidatus Aquarickettsia</taxon>
    </lineage>
</organism>
<dbReference type="GO" id="GO:0031402">
    <property type="term" value="F:sodium ion binding"/>
    <property type="evidence" value="ECO:0007669"/>
    <property type="project" value="UniProtKB-UniRule"/>
</dbReference>
<comment type="catalytic activity">
    <reaction evidence="12">
        <text>L-proline(in) + Na(+)(in) = L-proline(out) + Na(+)(out)</text>
        <dbReference type="Rhea" id="RHEA:28967"/>
        <dbReference type="ChEBI" id="CHEBI:29101"/>
        <dbReference type="ChEBI" id="CHEBI:60039"/>
    </reaction>
</comment>
<feature type="transmembrane region" description="Helical" evidence="14">
    <location>
        <begin position="377"/>
        <end position="401"/>
    </location>
</feature>
<evidence type="ECO:0000256" key="3">
    <source>
        <dbReference type="ARBA" id="ARBA00022448"/>
    </source>
</evidence>
<comment type="caution">
    <text evidence="15">The sequence shown here is derived from an EMBL/GenBank/DDBJ whole genome shotgun (WGS) entry which is preliminary data.</text>
</comment>
<evidence type="ECO:0000256" key="6">
    <source>
        <dbReference type="ARBA" id="ARBA00022847"/>
    </source>
</evidence>
<dbReference type="Proteomes" id="UP000279470">
    <property type="component" value="Unassembled WGS sequence"/>
</dbReference>
<dbReference type="Pfam" id="PF00474">
    <property type="entry name" value="SSF"/>
    <property type="match status" value="1"/>
</dbReference>
<comment type="subcellular location">
    <subcellularLocation>
        <location evidence="14">Cell inner membrane</location>
        <topology evidence="14">Multi-pass membrane protein</topology>
    </subcellularLocation>
    <subcellularLocation>
        <location evidence="1">Cell membrane</location>
        <topology evidence="1">Multi-pass membrane protein</topology>
    </subcellularLocation>
</comment>
<keyword evidence="7 14" id="KW-1133">Transmembrane helix</keyword>
<dbReference type="AlphaFoldDB" id="A0A3R9XS60"/>
<feature type="transmembrane region" description="Helical" evidence="14">
    <location>
        <begin position="267"/>
        <end position="286"/>
    </location>
</feature>
<evidence type="ECO:0000256" key="5">
    <source>
        <dbReference type="ARBA" id="ARBA00022692"/>
    </source>
</evidence>
<feature type="transmembrane region" description="Helical" evidence="14">
    <location>
        <begin position="153"/>
        <end position="175"/>
    </location>
</feature>
<sequence>MKLLVILLYFIIIILIGVFTTKKVKTSKDFALGGRKLSPISTALGAGAADMSGWIMMALPGAVLLNGIQEIWLPIGLSIGAYLNWQFIARIIRVNTKKYGDSITISSYLSNRFNDNSRILKITVSIITTIFFIIYIASALVALSFLIETYTKFNYLYCLIFSSAFVLLYTSLGGLTTINKIDVIQGTLMLFSLLLVPITIIFNYDFNNINNINLNITNPFSNLNYISIISLLSWGLGYFGQPHILVRFMAIDKSKTLNISKNICMSWMILSLIGSFFIGLFGRLLFTDINNINPETIFLLSADALFPNWLSGVILAAVISAIMSTISAQLHATSCSLTENFSIKILNKLNKVWIIRIIMFFIIFISATYASNPQNTVLQLVSLAWAGLGSAFGPTILFSLYSKKMNKLSALCGIFSGGFTVIFWHILKSYGGIFNLYEIIPGFAISCLTIFILNHFTCKN</sequence>
<feature type="transmembrane region" description="Helical" evidence="14">
    <location>
        <begin position="224"/>
        <end position="246"/>
    </location>
</feature>
<dbReference type="RefSeq" id="WP_126045116.1">
    <property type="nucleotide sequence ID" value="NZ_RXFM01000086.1"/>
</dbReference>
<feature type="transmembrane region" description="Helical" evidence="14">
    <location>
        <begin position="6"/>
        <end position="22"/>
    </location>
</feature>
<dbReference type="InterPro" id="IPR038377">
    <property type="entry name" value="Na/Glc_symporter_sf"/>
</dbReference>
<dbReference type="PROSITE" id="PS50283">
    <property type="entry name" value="NA_SOLUT_SYMP_3"/>
    <property type="match status" value="1"/>
</dbReference>
<dbReference type="OrthoDB" id="9789704at2"/>
<feature type="transmembrane region" description="Helical" evidence="14">
    <location>
        <begin position="306"/>
        <end position="332"/>
    </location>
</feature>
<evidence type="ECO:0000313" key="16">
    <source>
        <dbReference type="Proteomes" id="UP000279470"/>
    </source>
</evidence>
<dbReference type="GO" id="GO:0005886">
    <property type="term" value="C:plasma membrane"/>
    <property type="evidence" value="ECO:0007669"/>
    <property type="project" value="UniProtKB-SubCell"/>
</dbReference>
<keyword evidence="3 14" id="KW-0813">Transport</keyword>
<dbReference type="GO" id="GO:0015193">
    <property type="term" value="F:L-proline transmembrane transporter activity"/>
    <property type="evidence" value="ECO:0007669"/>
    <property type="project" value="TreeGrafter"/>
</dbReference>
<keyword evidence="14" id="KW-0029">Amino-acid transport</keyword>
<name>A0A3R9XS60_9RICK</name>
<evidence type="ECO:0000256" key="2">
    <source>
        <dbReference type="ARBA" id="ARBA00006434"/>
    </source>
</evidence>
<keyword evidence="10 14" id="KW-0472">Membrane</keyword>
<feature type="transmembrane region" description="Helical" evidence="14">
    <location>
        <begin position="439"/>
        <end position="457"/>
    </location>
</feature>
<feature type="transmembrane region" description="Helical" evidence="14">
    <location>
        <begin position="353"/>
        <end position="371"/>
    </location>
</feature>
<evidence type="ECO:0000256" key="1">
    <source>
        <dbReference type="ARBA" id="ARBA00004651"/>
    </source>
</evidence>
<evidence type="ECO:0000313" key="15">
    <source>
        <dbReference type="EMBL" id="RST63192.1"/>
    </source>
</evidence>
<feature type="transmembrane region" description="Helical" evidence="14">
    <location>
        <begin position="408"/>
        <end position="427"/>
    </location>
</feature>
<dbReference type="NCBIfam" id="TIGR00813">
    <property type="entry name" value="sss"/>
    <property type="match status" value="1"/>
</dbReference>
<dbReference type="PANTHER" id="PTHR48086">
    <property type="entry name" value="SODIUM/PROLINE SYMPORTER-RELATED"/>
    <property type="match status" value="1"/>
</dbReference>
<evidence type="ECO:0000256" key="10">
    <source>
        <dbReference type="ARBA" id="ARBA00023136"/>
    </source>
</evidence>
<comment type="similarity">
    <text evidence="2 13">Belongs to the sodium:solute symporter (SSF) (TC 2.A.21) family.</text>
</comment>
<dbReference type="Gene3D" id="1.20.1730.10">
    <property type="entry name" value="Sodium/glucose cotransporter"/>
    <property type="match status" value="1"/>
</dbReference>
<dbReference type="InterPro" id="IPR011851">
    <property type="entry name" value="Na/Pro_symporter"/>
</dbReference>
<keyword evidence="9 14" id="KW-0406">Ion transport</keyword>
<evidence type="ECO:0000256" key="14">
    <source>
        <dbReference type="RuleBase" id="RU366012"/>
    </source>
</evidence>
<evidence type="ECO:0000256" key="7">
    <source>
        <dbReference type="ARBA" id="ARBA00022989"/>
    </source>
</evidence>
<dbReference type="InterPro" id="IPR050277">
    <property type="entry name" value="Sodium:Solute_Symporter"/>
</dbReference>
<evidence type="ECO:0000256" key="13">
    <source>
        <dbReference type="RuleBase" id="RU362091"/>
    </source>
</evidence>
<keyword evidence="6 14" id="KW-0769">Symport</keyword>
<dbReference type="EMBL" id="RXFM01000086">
    <property type="protein sequence ID" value="RST63192.1"/>
    <property type="molecule type" value="Genomic_DNA"/>
</dbReference>
<reference evidence="16" key="1">
    <citation type="submission" date="2018-11" db="EMBL/GenBank/DDBJ databases">
        <title>Phylogenetic, genomic, and biogeographic characterization of a novel and ubiquitous marine invertebrate-associated Rickettsiales parasite, Candidatus Marinoinvertebrata rohwerii, gen. nov., sp. nov.</title>
        <authorList>
            <person name="Klinges J.G."/>
            <person name="Rosales S.M."/>
            <person name="Mcminds R."/>
            <person name="Shaver E.C."/>
            <person name="Shantz A."/>
            <person name="Peters E.C."/>
            <person name="Burkepile D.E."/>
            <person name="Silliman B.R."/>
            <person name="Vega Thurber R.L."/>
        </authorList>
    </citation>
    <scope>NUCLEOTIDE SEQUENCE [LARGE SCALE GENOMIC DNA]</scope>
    <source>
        <strain evidence="16">a_cerv_44</strain>
    </source>
</reference>
<dbReference type="GO" id="GO:0005298">
    <property type="term" value="F:proline:sodium symporter activity"/>
    <property type="evidence" value="ECO:0007669"/>
    <property type="project" value="UniProtKB-UniRule"/>
</dbReference>
<dbReference type="PANTHER" id="PTHR48086:SF3">
    <property type="entry name" value="SODIUM_PROLINE SYMPORTER"/>
    <property type="match status" value="1"/>
</dbReference>
<evidence type="ECO:0000256" key="12">
    <source>
        <dbReference type="ARBA" id="ARBA00033708"/>
    </source>
</evidence>
<feature type="transmembrane region" description="Helical" evidence="14">
    <location>
        <begin position="71"/>
        <end position="89"/>
    </location>
</feature>
<keyword evidence="14" id="KW-0997">Cell inner membrane</keyword>
<feature type="transmembrane region" description="Helical" evidence="14">
    <location>
        <begin position="122"/>
        <end position="147"/>
    </location>
</feature>
<gene>
    <name evidence="15" type="ORF">EIC27_05635</name>
</gene>
<evidence type="ECO:0000256" key="4">
    <source>
        <dbReference type="ARBA" id="ARBA00022475"/>
    </source>
</evidence>
<keyword evidence="11 14" id="KW-0739">Sodium transport</keyword>
<keyword evidence="16" id="KW-1185">Reference proteome</keyword>
<evidence type="ECO:0000256" key="9">
    <source>
        <dbReference type="ARBA" id="ARBA00023065"/>
    </source>
</evidence>
<dbReference type="InterPro" id="IPR001734">
    <property type="entry name" value="Na/solute_symporter"/>
</dbReference>
<dbReference type="GO" id="GO:0015824">
    <property type="term" value="P:proline transport"/>
    <property type="evidence" value="ECO:0007669"/>
    <property type="project" value="UniProtKB-UniRule"/>
</dbReference>
<proteinExistence type="inferred from homology"/>
<keyword evidence="5 14" id="KW-0812">Transmembrane</keyword>
<keyword evidence="8 14" id="KW-0915">Sodium</keyword>
<accession>A0A3R9XS60</accession>
<comment type="function">
    <text evidence="14">Catalyzes the sodium-dependent uptake of extracellular L-proline.</text>
</comment>
<feature type="transmembrane region" description="Helical" evidence="14">
    <location>
        <begin position="187"/>
        <end position="204"/>
    </location>
</feature>
<protein>
    <recommendedName>
        <fullName evidence="14">Sodium/proline symporter</fullName>
    </recommendedName>
    <alternativeName>
        <fullName evidence="14">Proline permease</fullName>
    </alternativeName>
</protein>
<dbReference type="CDD" id="cd11475">
    <property type="entry name" value="SLC5sbd_PutP"/>
    <property type="match status" value="1"/>
</dbReference>
<keyword evidence="4" id="KW-1003">Cell membrane</keyword>